<gene>
    <name evidence="2" type="ORF">K452DRAFT_299039</name>
</gene>
<dbReference type="RefSeq" id="XP_033396688.1">
    <property type="nucleotide sequence ID" value="XM_033542175.1"/>
</dbReference>
<dbReference type="EMBL" id="ML995488">
    <property type="protein sequence ID" value="KAF2140975.1"/>
    <property type="molecule type" value="Genomic_DNA"/>
</dbReference>
<name>A0A6A6BCH5_9PEZI</name>
<proteinExistence type="predicted"/>
<feature type="compositionally biased region" description="Pro residues" evidence="1">
    <location>
        <begin position="124"/>
        <end position="135"/>
    </location>
</feature>
<evidence type="ECO:0000256" key="1">
    <source>
        <dbReference type="SAM" id="MobiDB-lite"/>
    </source>
</evidence>
<sequence length="199" mass="21883">MAHKRKRSDSSFSPESNSSFSRSSVSPTPAGAMDLDTPTQAHPLPAHAWGYSQANDSGRTRKRWRDNRPNEHAIHESTLKRLYNAQREHPNVAPVSSHAANSALHHHPAQRSTLHQFWSISQPPNHPVSAPPPVAPEDSRPRCDDCDALLRGNEGMDIDMDGLNAGEEFGCQHCRRAVCGTCSVQGDVRSCLNCAGVWH</sequence>
<organism evidence="2 3">
    <name type="scientific">Aplosporella prunicola CBS 121167</name>
    <dbReference type="NCBI Taxonomy" id="1176127"/>
    <lineage>
        <taxon>Eukaryota</taxon>
        <taxon>Fungi</taxon>
        <taxon>Dikarya</taxon>
        <taxon>Ascomycota</taxon>
        <taxon>Pezizomycotina</taxon>
        <taxon>Dothideomycetes</taxon>
        <taxon>Dothideomycetes incertae sedis</taxon>
        <taxon>Botryosphaeriales</taxon>
        <taxon>Aplosporellaceae</taxon>
        <taxon>Aplosporella</taxon>
    </lineage>
</organism>
<dbReference type="Proteomes" id="UP000799438">
    <property type="component" value="Unassembled WGS sequence"/>
</dbReference>
<dbReference type="GeneID" id="54299672"/>
<dbReference type="OrthoDB" id="5336357at2759"/>
<accession>A0A6A6BCH5</accession>
<feature type="compositionally biased region" description="Low complexity" evidence="1">
    <location>
        <begin position="10"/>
        <end position="26"/>
    </location>
</feature>
<feature type="region of interest" description="Disordered" evidence="1">
    <location>
        <begin position="90"/>
        <end position="141"/>
    </location>
</feature>
<keyword evidence="3" id="KW-1185">Reference proteome</keyword>
<protein>
    <submittedName>
        <fullName evidence="2">Uncharacterized protein</fullName>
    </submittedName>
</protein>
<evidence type="ECO:0000313" key="2">
    <source>
        <dbReference type="EMBL" id="KAF2140975.1"/>
    </source>
</evidence>
<dbReference type="AlphaFoldDB" id="A0A6A6BCH5"/>
<feature type="region of interest" description="Disordered" evidence="1">
    <location>
        <begin position="1"/>
        <end position="73"/>
    </location>
</feature>
<reference evidence="2" key="1">
    <citation type="journal article" date="2020" name="Stud. Mycol.">
        <title>101 Dothideomycetes genomes: a test case for predicting lifestyles and emergence of pathogens.</title>
        <authorList>
            <person name="Haridas S."/>
            <person name="Albert R."/>
            <person name="Binder M."/>
            <person name="Bloem J."/>
            <person name="Labutti K."/>
            <person name="Salamov A."/>
            <person name="Andreopoulos B."/>
            <person name="Baker S."/>
            <person name="Barry K."/>
            <person name="Bills G."/>
            <person name="Bluhm B."/>
            <person name="Cannon C."/>
            <person name="Castanera R."/>
            <person name="Culley D."/>
            <person name="Daum C."/>
            <person name="Ezra D."/>
            <person name="Gonzalez J."/>
            <person name="Henrissat B."/>
            <person name="Kuo A."/>
            <person name="Liang C."/>
            <person name="Lipzen A."/>
            <person name="Lutzoni F."/>
            <person name="Magnuson J."/>
            <person name="Mondo S."/>
            <person name="Nolan M."/>
            <person name="Ohm R."/>
            <person name="Pangilinan J."/>
            <person name="Park H.-J."/>
            <person name="Ramirez L."/>
            <person name="Alfaro M."/>
            <person name="Sun H."/>
            <person name="Tritt A."/>
            <person name="Yoshinaga Y."/>
            <person name="Zwiers L.-H."/>
            <person name="Turgeon B."/>
            <person name="Goodwin S."/>
            <person name="Spatafora J."/>
            <person name="Crous P."/>
            <person name="Grigoriev I."/>
        </authorList>
    </citation>
    <scope>NUCLEOTIDE SEQUENCE</scope>
    <source>
        <strain evidence="2">CBS 121167</strain>
    </source>
</reference>
<feature type="compositionally biased region" description="Polar residues" evidence="1">
    <location>
        <begin position="110"/>
        <end position="122"/>
    </location>
</feature>
<evidence type="ECO:0000313" key="3">
    <source>
        <dbReference type="Proteomes" id="UP000799438"/>
    </source>
</evidence>